<dbReference type="Gene3D" id="3.30.565.40">
    <property type="entry name" value="Fervidobacterium nodosum Rt17-B1 like"/>
    <property type="match status" value="1"/>
</dbReference>
<evidence type="ECO:0000259" key="2">
    <source>
        <dbReference type="Pfam" id="PF11738"/>
    </source>
</evidence>
<name>A0A1M6FA32_PSEXY</name>
<dbReference type="AlphaFoldDB" id="A0A1M6FA32"/>
<protein>
    <recommendedName>
        <fullName evidence="2">DUF3298 domain-containing protein</fullName>
    </recommendedName>
</protein>
<dbReference type="Proteomes" id="UP000184185">
    <property type="component" value="Unassembled WGS sequence"/>
</dbReference>
<dbReference type="InterPro" id="IPR015943">
    <property type="entry name" value="WD40/YVTN_repeat-like_dom_sf"/>
</dbReference>
<dbReference type="Gene3D" id="3.90.640.20">
    <property type="entry name" value="Heat-shock cognate protein, ATPase"/>
    <property type="match status" value="1"/>
</dbReference>
<keyword evidence="4" id="KW-1185">Reference proteome</keyword>
<feature type="signal peptide" evidence="1">
    <location>
        <begin position="1"/>
        <end position="20"/>
    </location>
</feature>
<dbReference type="EMBL" id="FQYQ01000007">
    <property type="protein sequence ID" value="SHI94516.1"/>
    <property type="molecule type" value="Genomic_DNA"/>
</dbReference>
<gene>
    <name evidence="3" type="ORF">SAMN02745725_01430</name>
</gene>
<dbReference type="OrthoDB" id="581131at2"/>
<dbReference type="Pfam" id="PF11738">
    <property type="entry name" value="DUF3298"/>
    <property type="match status" value="1"/>
</dbReference>
<evidence type="ECO:0000256" key="1">
    <source>
        <dbReference type="SAM" id="SignalP"/>
    </source>
</evidence>
<proteinExistence type="predicted"/>
<dbReference type="InterPro" id="IPR011047">
    <property type="entry name" value="Quinoprotein_ADH-like_sf"/>
</dbReference>
<evidence type="ECO:0000313" key="3">
    <source>
        <dbReference type="EMBL" id="SHI94516.1"/>
    </source>
</evidence>
<accession>A0A1M6FA32</accession>
<dbReference type="InterPro" id="IPR021729">
    <property type="entry name" value="DUF3298"/>
</dbReference>
<dbReference type="Gene3D" id="2.130.10.10">
    <property type="entry name" value="YVTN repeat-like/Quinoprotein amine dehydrogenase"/>
    <property type="match status" value="1"/>
</dbReference>
<organism evidence="3 4">
    <name type="scientific">Pseudobutyrivibrio xylanivorans DSM 14809</name>
    <dbReference type="NCBI Taxonomy" id="1123012"/>
    <lineage>
        <taxon>Bacteria</taxon>
        <taxon>Bacillati</taxon>
        <taxon>Bacillota</taxon>
        <taxon>Clostridia</taxon>
        <taxon>Lachnospirales</taxon>
        <taxon>Lachnospiraceae</taxon>
        <taxon>Pseudobutyrivibrio</taxon>
    </lineage>
</organism>
<reference evidence="3 4" key="1">
    <citation type="submission" date="2016-11" db="EMBL/GenBank/DDBJ databases">
        <authorList>
            <person name="Jaros S."/>
            <person name="Januszkiewicz K."/>
            <person name="Wedrychowicz H."/>
        </authorList>
    </citation>
    <scope>NUCLEOTIDE SEQUENCE [LARGE SCALE GENOMIC DNA]</scope>
    <source>
        <strain evidence="3 4">DSM 14809</strain>
    </source>
</reference>
<sequence>MKKRLLACFVAVACSLSLVGCDNVKNIIGDDTKIGVTIVNHPLEAKDGETVYATGCYPEIILSEEYADSFPNLASTIADSNSSWAESARSSVADFGHMSKDYAEEEAATSGEYIDENTLEVVRADSKLFSVLLSSYSDADSAHPSHYNYSLNIDTTTGHRIGLDEVVTDKEALWKKIREKTFEKYPENKEEIENYLVCECAMEGDPFEIKMSEDSYTWTMSYEGIHIYFSPYEIASYAAGDMDVVISDDDIPGIIQKNYKLSKKQDLESIVTKETAETETVAPQKMGDGEDYEYDGGAAGITVANPTWHKYVSDSAKPAAAKHITLTETSKDKSDWLDTSVWREKNGFEEPFLSYGDGNYYYAPGDGGDWGYEFTTLFLYDYETNELLHTYDMSVLCNGPDEEEGKESSQYIHWAKAMDGVLYVSLAHNGYTSEAPWSGYMVAIDMSTDKVIWRSEPQVSNACNFQIVDDTIICGYGFTAEPDYLYLLDKNTGEKVEQIKLESAADQFEIKDDTLYVATYNTAYTYQINR</sequence>
<evidence type="ECO:0000313" key="4">
    <source>
        <dbReference type="Proteomes" id="UP000184185"/>
    </source>
</evidence>
<keyword evidence="1" id="KW-0732">Signal</keyword>
<dbReference type="SUPFAM" id="SSF50998">
    <property type="entry name" value="Quinoprotein alcohol dehydrogenase-like"/>
    <property type="match status" value="1"/>
</dbReference>
<dbReference type="PROSITE" id="PS51257">
    <property type="entry name" value="PROKAR_LIPOPROTEIN"/>
    <property type="match status" value="1"/>
</dbReference>
<feature type="domain" description="DUF3298" evidence="2">
    <location>
        <begin position="171"/>
        <end position="247"/>
    </location>
</feature>
<dbReference type="RefSeq" id="WP_072915035.1">
    <property type="nucleotide sequence ID" value="NZ_FQYQ01000007.1"/>
</dbReference>
<dbReference type="InterPro" id="IPR037126">
    <property type="entry name" value="PdaC/RsiV-like_sf"/>
</dbReference>
<feature type="chain" id="PRO_5039376298" description="DUF3298 domain-containing protein" evidence="1">
    <location>
        <begin position="21"/>
        <end position="530"/>
    </location>
</feature>